<dbReference type="SUPFAM" id="SSF50978">
    <property type="entry name" value="WD40 repeat-like"/>
    <property type="match status" value="1"/>
</dbReference>
<dbReference type="InterPro" id="IPR036322">
    <property type="entry name" value="WD40_repeat_dom_sf"/>
</dbReference>
<protein>
    <submittedName>
        <fullName evidence="2">Uncharacterized protein</fullName>
    </submittedName>
</protein>
<evidence type="ECO:0000313" key="2">
    <source>
        <dbReference type="WBParaSite" id="sdigi.contig77.g3749.t1"/>
    </source>
</evidence>
<dbReference type="WBParaSite" id="sdigi.contig77.g3749.t1">
    <property type="protein sequence ID" value="sdigi.contig77.g3749.t1"/>
    <property type="gene ID" value="sdigi.contig77.g3749"/>
</dbReference>
<evidence type="ECO:0000313" key="1">
    <source>
        <dbReference type="Proteomes" id="UP000887581"/>
    </source>
</evidence>
<reference evidence="2" key="1">
    <citation type="submission" date="2022-11" db="UniProtKB">
        <authorList>
            <consortium name="WormBaseParasite"/>
        </authorList>
    </citation>
    <scope>IDENTIFICATION</scope>
</reference>
<dbReference type="Proteomes" id="UP000887581">
    <property type="component" value="Unplaced"/>
</dbReference>
<keyword evidence="1" id="KW-1185">Reference proteome</keyword>
<dbReference type="Gene3D" id="2.130.10.10">
    <property type="entry name" value="YVTN repeat-like/Quinoprotein amine dehydrogenase"/>
    <property type="match status" value="1"/>
</dbReference>
<organism evidence="1 2">
    <name type="scientific">Setaria digitata</name>
    <dbReference type="NCBI Taxonomy" id="48799"/>
    <lineage>
        <taxon>Eukaryota</taxon>
        <taxon>Metazoa</taxon>
        <taxon>Ecdysozoa</taxon>
        <taxon>Nematoda</taxon>
        <taxon>Chromadorea</taxon>
        <taxon>Rhabditida</taxon>
        <taxon>Spirurina</taxon>
        <taxon>Spiruromorpha</taxon>
        <taxon>Filarioidea</taxon>
        <taxon>Setariidae</taxon>
        <taxon>Setaria</taxon>
    </lineage>
</organism>
<name>A0A915Q212_9BILA</name>
<accession>A0A915Q212</accession>
<sequence>MVTEKVDSEMLTDARKYHHRGTDPLPRVSVGVQTVQMSNIVSSASEGTISEDVLDLLLETLKSNNNEPNILARLNIFHRADSMTLSVMSQYQLAQKEELPLRSITCGPNGRIAFLFANHYHDTWCSHNGVIVFRQRRTTDRLVFSSCPTILRYGPQGLIAVGLITGHISIILNGKIITTKETHTLSVTSLEWLLPLQQLVSASLDGQIIIHSLKSTLLKTKNSKLVTVLNLPRTMRKSNALDKYTGLTSLCVANDRLFVGGETGAIWMATVPDLTLSLFHFEIDCIESVSHITNDTLFVTTSSGKGIIVSGSGTSTHILDLPVHHVFVMNRNLVMCGNYNELYAIQVDDLKLLMKETVEHHAFHVVPDDDALIVVDRQLFVTLYRININR</sequence>
<dbReference type="InterPro" id="IPR015943">
    <property type="entry name" value="WD40/YVTN_repeat-like_dom_sf"/>
</dbReference>
<proteinExistence type="predicted"/>
<dbReference type="AlphaFoldDB" id="A0A915Q212"/>